<dbReference type="InterPro" id="IPR052974">
    <property type="entry name" value="GH79_Enzymes"/>
</dbReference>
<comment type="caution">
    <text evidence="2">The sequence shown here is derived from an EMBL/GenBank/DDBJ whole genome shotgun (WGS) entry which is preliminary data.</text>
</comment>
<dbReference type="Proteomes" id="UP000286045">
    <property type="component" value="Unassembled WGS sequence"/>
</dbReference>
<dbReference type="AlphaFoldDB" id="A0A439CQC0"/>
<protein>
    <recommendedName>
        <fullName evidence="1">Beta-glucuronidase C-terminal domain-containing protein</fullName>
    </recommendedName>
</protein>
<accession>A0A439CQC0</accession>
<name>A0A439CQC0_9PEZI</name>
<evidence type="ECO:0000313" key="3">
    <source>
        <dbReference type="Proteomes" id="UP000286045"/>
    </source>
</evidence>
<dbReference type="STRING" id="363999.A0A439CQC0"/>
<reference evidence="2 3" key="1">
    <citation type="submission" date="2018-12" db="EMBL/GenBank/DDBJ databases">
        <title>Draft genome sequence of Xylaria grammica IHI A82.</title>
        <authorList>
            <person name="Buettner E."/>
            <person name="Kellner H."/>
        </authorList>
    </citation>
    <scope>NUCLEOTIDE SEQUENCE [LARGE SCALE GENOMIC DNA]</scope>
    <source>
        <strain evidence="2 3">IHI A82</strain>
    </source>
</reference>
<dbReference type="InterPro" id="IPR031728">
    <property type="entry name" value="GlcAase_C"/>
</dbReference>
<dbReference type="SUPFAM" id="SSF51445">
    <property type="entry name" value="(Trans)glycosidases"/>
    <property type="match status" value="1"/>
</dbReference>
<keyword evidence="3" id="KW-1185">Reference proteome</keyword>
<dbReference type="EMBL" id="RYZI01000583">
    <property type="protein sequence ID" value="RWA04355.1"/>
    <property type="molecule type" value="Genomic_DNA"/>
</dbReference>
<dbReference type="Gene3D" id="3.20.20.80">
    <property type="entry name" value="Glycosidases"/>
    <property type="match status" value="1"/>
</dbReference>
<evidence type="ECO:0000313" key="2">
    <source>
        <dbReference type="EMBL" id="RWA04355.1"/>
    </source>
</evidence>
<dbReference type="Pfam" id="PF16862">
    <property type="entry name" value="Glyco_hydro_79C"/>
    <property type="match status" value="1"/>
</dbReference>
<feature type="domain" description="Beta-glucuronidase C-terminal" evidence="1">
    <location>
        <begin position="354"/>
        <end position="455"/>
    </location>
</feature>
<organism evidence="2 3">
    <name type="scientific">Xylaria grammica</name>
    <dbReference type="NCBI Taxonomy" id="363999"/>
    <lineage>
        <taxon>Eukaryota</taxon>
        <taxon>Fungi</taxon>
        <taxon>Dikarya</taxon>
        <taxon>Ascomycota</taxon>
        <taxon>Pezizomycotina</taxon>
        <taxon>Sordariomycetes</taxon>
        <taxon>Xylariomycetidae</taxon>
        <taxon>Xylariales</taxon>
        <taxon>Xylariaceae</taxon>
        <taxon>Xylaria</taxon>
    </lineage>
</organism>
<sequence>MQHRYNSFGVLASALIGARAEAVHYPIPTTLPSAAASLDTTPVGLSFEFDVWPRYKLNLSHVWQCMNHVAELYGAKMPIRIGGTSQDRSAYDAAYDGDIYVDPTDDLHRVYGPKHFDLISDYGGETILGFNRGDNDFTNSLEAALAAKSRALDYLWAIELGNEPDIYYSVWGKPVATPPWNKSQEGENQAQWSQAFLDAWGESSSILSAGNYAVPIELMEAYPNTDYLINTAFNDSVKAGVKAYCTHSYALSGEDAELPDEMKHSKTVADLSNFVEKIATAKSVGRPYIIGEAGFHGLETKQDATFGGAVQIVDKTLHAVSMGRLSTEATSLLLRSPARERIVASDSGNDTYAQYVVYKRNLPYKVVLINTDYFSGNGERTATVFRLTGLPPLTLKALRMTAVSSEVTVEDSLPSIGGQTFSDDECTILGDRVFEDVGNLNGTAEVTLMASEAVIVYIDYDCA</sequence>
<gene>
    <name evidence="2" type="ORF">EKO27_g10750</name>
</gene>
<dbReference type="PANTHER" id="PTHR36183">
    <property type="entry name" value="BETA-GLUCURONIDASE"/>
    <property type="match status" value="1"/>
</dbReference>
<proteinExistence type="predicted"/>
<dbReference type="InterPro" id="IPR017853">
    <property type="entry name" value="GH"/>
</dbReference>
<evidence type="ECO:0000259" key="1">
    <source>
        <dbReference type="Pfam" id="PF16862"/>
    </source>
</evidence>
<dbReference type="PANTHER" id="PTHR36183:SF2">
    <property type="entry name" value="BETA-GLUCURONIDASE C-TERMINAL DOMAIN-CONTAINING PROTEIN"/>
    <property type="match status" value="1"/>
</dbReference>